<evidence type="ECO:0000313" key="2">
    <source>
        <dbReference type="Proteomes" id="UP001177021"/>
    </source>
</evidence>
<comment type="caution">
    <text evidence="1">The sequence shown here is derived from an EMBL/GenBank/DDBJ whole genome shotgun (WGS) entry which is preliminary data.</text>
</comment>
<protein>
    <submittedName>
        <fullName evidence="1">Uncharacterized protein</fullName>
    </submittedName>
</protein>
<organism evidence="1 2">
    <name type="scientific">Trifolium pratense</name>
    <name type="common">Red clover</name>
    <dbReference type="NCBI Taxonomy" id="57577"/>
    <lineage>
        <taxon>Eukaryota</taxon>
        <taxon>Viridiplantae</taxon>
        <taxon>Streptophyta</taxon>
        <taxon>Embryophyta</taxon>
        <taxon>Tracheophyta</taxon>
        <taxon>Spermatophyta</taxon>
        <taxon>Magnoliopsida</taxon>
        <taxon>eudicotyledons</taxon>
        <taxon>Gunneridae</taxon>
        <taxon>Pentapetalae</taxon>
        <taxon>rosids</taxon>
        <taxon>fabids</taxon>
        <taxon>Fabales</taxon>
        <taxon>Fabaceae</taxon>
        <taxon>Papilionoideae</taxon>
        <taxon>50 kb inversion clade</taxon>
        <taxon>NPAAA clade</taxon>
        <taxon>Hologalegina</taxon>
        <taxon>IRL clade</taxon>
        <taxon>Trifolieae</taxon>
        <taxon>Trifolium</taxon>
    </lineage>
</organism>
<evidence type="ECO:0000313" key="1">
    <source>
        <dbReference type="EMBL" id="CAJ2655691.1"/>
    </source>
</evidence>
<dbReference type="EMBL" id="CASHSV030000206">
    <property type="protein sequence ID" value="CAJ2655691.1"/>
    <property type="molecule type" value="Genomic_DNA"/>
</dbReference>
<dbReference type="Proteomes" id="UP001177021">
    <property type="component" value="Unassembled WGS sequence"/>
</dbReference>
<accession>A0ACB0KEQ9</accession>
<reference evidence="1" key="1">
    <citation type="submission" date="2023-10" db="EMBL/GenBank/DDBJ databases">
        <authorList>
            <person name="Rodriguez Cubillos JULIANA M."/>
            <person name="De Vega J."/>
        </authorList>
    </citation>
    <scope>NUCLEOTIDE SEQUENCE</scope>
</reference>
<sequence>MVIRESRCIHYNLYKVNKYMGAFQVLSANTIKALKSSNQKIDLTPWDLQFLLASTNKRGLLYHHPLASDQIQRLRHSLTSALSFFQPLAGRLKITEHKDNTVSCSITCNNAGVTFIHAASKNTCVADILESTYVPSVVRSFFPFIGVRNYEGTSNPLLAVQVTELVDGIFIGCTFNHVVGDGNSTWNFINSWAEISRGCCHHQISKPPTLERWFPNGIQRPIRFPFTIEPQNHSDRLSFSSSDNEKLCLSERIFRFTKEKIEQLKSKVNAEINDTIKISSLQAVLTHLWRSVIRSKHLDPQEEVYNMFVIGVRQRIDPQLPEDYFGNAIIGCGVKMKAGDLLKEGGLGKGAWEMNKLIASHSNEKLKNHYESWLKNPSFITSASMINKDFLATTSSPWFDVYGNDFGWGKPVAVRSGNNINGFVSAFSGIEEGSINLQVCLPYKILEAMGNDPEFMEVVSN</sequence>
<gene>
    <name evidence="1" type="ORF">MILVUS5_LOCUS22591</name>
</gene>
<proteinExistence type="predicted"/>
<name>A0ACB0KEQ9_TRIPR</name>
<keyword evidence="2" id="KW-1185">Reference proteome</keyword>